<proteinExistence type="predicted"/>
<accession>A0A0F6R7P7</accession>
<evidence type="ECO:0000313" key="3">
    <source>
        <dbReference type="Proteomes" id="UP000033804"/>
    </source>
</evidence>
<keyword evidence="1" id="KW-1133">Transmembrane helix</keyword>
<feature type="transmembrane region" description="Helical" evidence="1">
    <location>
        <begin position="52"/>
        <end position="70"/>
    </location>
</feature>
<keyword evidence="1" id="KW-0812">Transmembrane</keyword>
<protein>
    <recommendedName>
        <fullName evidence="4">Transmembrane protein</fullName>
    </recommendedName>
</protein>
<keyword evidence="1" id="KW-0472">Membrane</keyword>
<organism evidence="2 3">
    <name type="scientific">Sinorhizobium phage phiM9</name>
    <dbReference type="NCBI Taxonomy" id="1636182"/>
    <lineage>
        <taxon>Viruses</taxon>
        <taxon>Duplodnaviria</taxon>
        <taxon>Heunggongvirae</taxon>
        <taxon>Uroviricota</taxon>
        <taxon>Caudoviricetes</taxon>
        <taxon>Pootjesviridae</taxon>
        <taxon>Emnonavirus</taxon>
        <taxon>Emnonavirus phiM9</taxon>
    </lineage>
</organism>
<dbReference type="RefSeq" id="YP_009189587.1">
    <property type="nucleotide sequence ID" value="NC_028676.1"/>
</dbReference>
<reference evidence="3" key="2">
    <citation type="submission" date="2015-03" db="EMBL/GenBank/DDBJ databases">
        <title>The genome and structure of Sinorhizobium meliloti phage phiM9.</title>
        <authorList>
            <person name="Johnson M.C."/>
            <person name="Tatum K.B."/>
            <person name="Lynn J.S."/>
            <person name="Brewer T.E."/>
            <person name="Washburn B.K."/>
            <person name="Stroupe M.E."/>
            <person name="Jones K.M."/>
        </authorList>
    </citation>
    <scope>NUCLEOTIDE SEQUENCE [LARGE SCALE GENOMIC DNA]</scope>
</reference>
<evidence type="ECO:0000313" key="2">
    <source>
        <dbReference type="EMBL" id="AKE44833.1"/>
    </source>
</evidence>
<dbReference type="GeneID" id="26517885"/>
<dbReference type="Proteomes" id="UP000033804">
    <property type="component" value="Segment"/>
</dbReference>
<dbReference type="EMBL" id="KP881232">
    <property type="protein sequence ID" value="AKE44833.1"/>
    <property type="molecule type" value="Genomic_DNA"/>
</dbReference>
<reference evidence="2 3" key="1">
    <citation type="journal article" date="2015" name="J. Virol.">
        <title>Sinorhizobium meliloti Phage ?M9 Defines a New Group of T4 Superfamily Phages with Unusual Genomic Features but a Common T=16 Capsid.</title>
        <authorList>
            <person name="Johnson M.C."/>
            <person name="Tatum K.B."/>
            <person name="Lynn J.S."/>
            <person name="Brewer T.E."/>
            <person name="Lu S."/>
            <person name="Washburn B.K."/>
            <person name="Stroupe M.E."/>
            <person name="Jones K.M."/>
        </authorList>
    </citation>
    <scope>NUCLEOTIDE SEQUENCE [LARGE SCALE GENOMIC DNA]</scope>
</reference>
<evidence type="ECO:0000256" key="1">
    <source>
        <dbReference type="SAM" id="Phobius"/>
    </source>
</evidence>
<dbReference type="KEGG" id="vg:26517885"/>
<gene>
    <name evidence="2" type="ORF">Sm_phiM9_206</name>
</gene>
<feature type="transmembrane region" description="Helical" evidence="1">
    <location>
        <begin position="21"/>
        <end position="46"/>
    </location>
</feature>
<evidence type="ECO:0008006" key="4">
    <source>
        <dbReference type="Google" id="ProtNLM"/>
    </source>
</evidence>
<name>A0A0F6R7P7_9CAUD</name>
<sequence>MRYKLAFNYFKRHKFNHGDIRNFRLGGIVSVYGLSFAAEKFLLAIGSPLSDFWWTVIYGVFAAASLWFWLEDAILDLWEENTFEDEVLEGKIKEK</sequence>
<keyword evidence="3" id="KW-1185">Reference proteome</keyword>